<accession>A0A1I0FP98</accession>
<dbReference type="AlphaFoldDB" id="A0A1I0FP98"/>
<reference evidence="5" key="1">
    <citation type="submission" date="2016-10" db="EMBL/GenBank/DDBJ databases">
        <authorList>
            <person name="Varghese N."/>
            <person name="Submissions S."/>
        </authorList>
    </citation>
    <scope>NUCLEOTIDE SEQUENCE [LARGE SCALE GENOMIC DNA]</scope>
    <source>
        <strain evidence="5">DSM 44209</strain>
    </source>
</reference>
<dbReference type="Proteomes" id="UP000198507">
    <property type="component" value="Unassembled WGS sequence"/>
</dbReference>
<protein>
    <recommendedName>
        <fullName evidence="3">DUF2510 domain-containing protein</fullName>
    </recommendedName>
</protein>
<evidence type="ECO:0000256" key="2">
    <source>
        <dbReference type="SAM" id="Phobius"/>
    </source>
</evidence>
<feature type="compositionally biased region" description="Pro residues" evidence="1">
    <location>
        <begin position="47"/>
        <end position="68"/>
    </location>
</feature>
<dbReference type="InterPro" id="IPR018929">
    <property type="entry name" value="DUF2510"/>
</dbReference>
<evidence type="ECO:0000256" key="1">
    <source>
        <dbReference type="SAM" id="MobiDB-lite"/>
    </source>
</evidence>
<feature type="region of interest" description="Disordered" evidence="1">
    <location>
        <begin position="1"/>
        <end position="70"/>
    </location>
</feature>
<keyword evidence="2" id="KW-0812">Transmembrane</keyword>
<keyword evidence="2" id="KW-0472">Membrane</keyword>
<feature type="transmembrane region" description="Helical" evidence="2">
    <location>
        <begin position="73"/>
        <end position="93"/>
    </location>
</feature>
<keyword evidence="5" id="KW-1185">Reference proteome</keyword>
<keyword evidence="2" id="KW-1133">Transmembrane helix</keyword>
<feature type="region of interest" description="Disordered" evidence="1">
    <location>
        <begin position="99"/>
        <end position="119"/>
    </location>
</feature>
<dbReference type="Pfam" id="PF10708">
    <property type="entry name" value="DUF2510"/>
    <property type="match status" value="1"/>
</dbReference>
<gene>
    <name evidence="4" type="ORF">SAMN04488546_2933</name>
</gene>
<evidence type="ECO:0000259" key="3">
    <source>
        <dbReference type="Pfam" id="PF10708"/>
    </source>
</evidence>
<dbReference type="RefSeq" id="WP_091445295.1">
    <property type="nucleotide sequence ID" value="NZ_FOIE01000006.1"/>
</dbReference>
<dbReference type="EMBL" id="FOIE01000006">
    <property type="protein sequence ID" value="SET60196.1"/>
    <property type="molecule type" value="Genomic_DNA"/>
</dbReference>
<evidence type="ECO:0000313" key="4">
    <source>
        <dbReference type="EMBL" id="SET60196.1"/>
    </source>
</evidence>
<proteinExistence type="predicted"/>
<feature type="domain" description="DUF2510" evidence="3">
    <location>
        <begin position="9"/>
        <end position="41"/>
    </location>
</feature>
<feature type="compositionally biased region" description="Pro residues" evidence="1">
    <location>
        <begin position="107"/>
        <end position="118"/>
    </location>
</feature>
<feature type="compositionally biased region" description="Low complexity" evidence="1">
    <location>
        <begin position="36"/>
        <end position="46"/>
    </location>
</feature>
<evidence type="ECO:0000313" key="5">
    <source>
        <dbReference type="Proteomes" id="UP000198507"/>
    </source>
</evidence>
<name>A0A1I0FP98_9ACTN</name>
<dbReference type="OrthoDB" id="5065474at2"/>
<organism evidence="4 5">
    <name type="scientific">Geodermatophilus poikilotrophus</name>
    <dbReference type="NCBI Taxonomy" id="1333667"/>
    <lineage>
        <taxon>Bacteria</taxon>
        <taxon>Bacillati</taxon>
        <taxon>Actinomycetota</taxon>
        <taxon>Actinomycetes</taxon>
        <taxon>Geodermatophilales</taxon>
        <taxon>Geodermatophilaceae</taxon>
        <taxon>Geodermatophilus</taxon>
    </lineage>
</organism>
<sequence>MTGQSSAPPGWYPDPDGTPGVVRWWSGAGWSDVTTPAGPGVAVQAPVAPPAPAPVAPAQGPPPGPGRPPQRTAWVVGLSVLGLVLVVLIGFLVGRPSGPDDDRGAAAPPPPSGSPFPPDTVRIVDEAAGIAYPYLGQGWLEYDLQDMVETTSVAGQYLVTQDVTPDGGLFIAQCTSGPLSPGLHPGAGGLQPALARVADSVRLHYYPIPNEQEVLRDEARTVDGVPAHLLEFDLSWDVDGYEASAERVALLIVDVGRPAPALLYISVPNTHAELYGVIDRVVEGVDVL</sequence>